<feature type="compositionally biased region" description="Basic residues" evidence="1">
    <location>
        <begin position="89"/>
        <end position="103"/>
    </location>
</feature>
<organism evidence="2 3">
    <name type="scientific">Daphnia magna</name>
    <dbReference type="NCBI Taxonomy" id="35525"/>
    <lineage>
        <taxon>Eukaryota</taxon>
        <taxon>Metazoa</taxon>
        <taxon>Ecdysozoa</taxon>
        <taxon>Arthropoda</taxon>
        <taxon>Crustacea</taxon>
        <taxon>Branchiopoda</taxon>
        <taxon>Diplostraca</taxon>
        <taxon>Cladocera</taxon>
        <taxon>Anomopoda</taxon>
        <taxon>Daphniidae</taxon>
        <taxon>Daphnia</taxon>
    </lineage>
</organism>
<feature type="compositionally biased region" description="Basic and acidic residues" evidence="1">
    <location>
        <begin position="157"/>
        <end position="168"/>
    </location>
</feature>
<dbReference type="Proteomes" id="UP000076858">
    <property type="component" value="Unassembled WGS sequence"/>
</dbReference>
<comment type="caution">
    <text evidence="2">The sequence shown here is derived from an EMBL/GenBank/DDBJ whole genome shotgun (WGS) entry which is preliminary data.</text>
</comment>
<feature type="non-terminal residue" evidence="2">
    <location>
        <position position="194"/>
    </location>
</feature>
<reference evidence="2 3" key="1">
    <citation type="submission" date="2016-03" db="EMBL/GenBank/DDBJ databases">
        <title>EvidentialGene: Evidence-directed Construction of Genes on Genomes.</title>
        <authorList>
            <person name="Gilbert D.G."/>
            <person name="Choi J.-H."/>
            <person name="Mockaitis K."/>
            <person name="Colbourne J."/>
            <person name="Pfrender M."/>
        </authorList>
    </citation>
    <scope>NUCLEOTIDE SEQUENCE [LARGE SCALE GENOMIC DNA]</scope>
    <source>
        <strain evidence="2 3">Xinb3</strain>
        <tissue evidence="2">Complete organism</tissue>
    </source>
</reference>
<evidence type="ECO:0000313" key="3">
    <source>
        <dbReference type="Proteomes" id="UP000076858"/>
    </source>
</evidence>
<feature type="compositionally biased region" description="Basic and acidic residues" evidence="1">
    <location>
        <begin position="114"/>
        <end position="130"/>
    </location>
</feature>
<dbReference type="EMBL" id="LRGB01010028">
    <property type="protein sequence ID" value="KZS00429.1"/>
    <property type="molecule type" value="Genomic_DNA"/>
</dbReference>
<feature type="non-terminal residue" evidence="2">
    <location>
        <position position="1"/>
    </location>
</feature>
<feature type="region of interest" description="Disordered" evidence="1">
    <location>
        <begin position="1"/>
        <end position="194"/>
    </location>
</feature>
<dbReference type="AlphaFoldDB" id="A0A164HP09"/>
<name>A0A164HP09_9CRUS</name>
<feature type="compositionally biased region" description="Basic residues" evidence="1">
    <location>
        <begin position="48"/>
        <end position="61"/>
    </location>
</feature>
<gene>
    <name evidence="2" type="ORF">APZ42_003257</name>
</gene>
<protein>
    <submittedName>
        <fullName evidence="2">Uncharacterized protein</fullName>
    </submittedName>
</protein>
<keyword evidence="3" id="KW-1185">Reference proteome</keyword>
<evidence type="ECO:0000313" key="2">
    <source>
        <dbReference type="EMBL" id="KZS00429.1"/>
    </source>
</evidence>
<accession>A0A164HP09</accession>
<evidence type="ECO:0000256" key="1">
    <source>
        <dbReference type="SAM" id="MobiDB-lite"/>
    </source>
</evidence>
<proteinExistence type="predicted"/>
<sequence>LFRPGRDQLHRRRAGDRLPPAGARAVPRVRPDQAGLQPRQPEEEGSGAHHRAAAGRRRHGHAHDGPSAAALGDHGAASRLLRDAPAGRRSGRDRRRRVGRHGRPPQDDPAADPVCDRPVRPARRPGDRLRRPQFRGRALAPEPDAARAGRGCLVQSRHADEGLGRRDAQGQGPGRPLLGPQGECRRLQPHPGRR</sequence>